<reference evidence="2" key="1">
    <citation type="submission" date="2016-11" db="UniProtKB">
        <authorList>
            <consortium name="WormBaseParasite"/>
        </authorList>
    </citation>
    <scope>IDENTIFICATION</scope>
</reference>
<dbReference type="InterPro" id="IPR004988">
    <property type="entry name" value="DUF273"/>
</dbReference>
<dbReference type="Proteomes" id="UP000095287">
    <property type="component" value="Unplaced"/>
</dbReference>
<dbReference type="PANTHER" id="PTHR31562:SF8">
    <property type="entry name" value="ALPHA-1,6-MANNOSYLTRANSFERASE"/>
    <property type="match status" value="1"/>
</dbReference>
<proteinExistence type="predicted"/>
<dbReference type="PANTHER" id="PTHR31562">
    <property type="entry name" value="PROTEIN CBG18972"/>
    <property type="match status" value="1"/>
</dbReference>
<name>A0A1I8ABS9_9BILA</name>
<protein>
    <submittedName>
        <fullName evidence="2">AGPT-Pplase2 domain-containing protein</fullName>
    </submittedName>
</protein>
<dbReference type="WBParaSite" id="L893_g4139.t1">
    <property type="protein sequence ID" value="L893_g4139.t1"/>
    <property type="gene ID" value="L893_g4139"/>
</dbReference>
<evidence type="ECO:0000313" key="2">
    <source>
        <dbReference type="WBParaSite" id="L893_g4139.t1"/>
    </source>
</evidence>
<keyword evidence="1" id="KW-1185">Reference proteome</keyword>
<dbReference type="Pfam" id="PF03314">
    <property type="entry name" value="DUF273"/>
    <property type="match status" value="1"/>
</dbReference>
<dbReference type="AlphaFoldDB" id="A0A1I8ABS9"/>
<sequence length="159" mass="19041">MPHAQHMIETCNKMWHSSKNYEEYTAYLLCVKFALGEQRIWPGKLRIHKRAHSWVRDAWLTSNDWTDLDFMFHGWKIEDLETAKDFVSPFTKDFNVSECGRGYSGWHYRSDKKKPREEIKRQLANFEKQQMDSHPKEGRIPYFLAVPDIGECYPYCEDI</sequence>
<evidence type="ECO:0000313" key="1">
    <source>
        <dbReference type="Proteomes" id="UP000095287"/>
    </source>
</evidence>
<organism evidence="1 2">
    <name type="scientific">Steinernema glaseri</name>
    <dbReference type="NCBI Taxonomy" id="37863"/>
    <lineage>
        <taxon>Eukaryota</taxon>
        <taxon>Metazoa</taxon>
        <taxon>Ecdysozoa</taxon>
        <taxon>Nematoda</taxon>
        <taxon>Chromadorea</taxon>
        <taxon>Rhabditida</taxon>
        <taxon>Tylenchina</taxon>
        <taxon>Panagrolaimomorpha</taxon>
        <taxon>Strongyloidoidea</taxon>
        <taxon>Steinernematidae</taxon>
        <taxon>Steinernema</taxon>
    </lineage>
</organism>
<accession>A0A1I8ABS9</accession>